<keyword evidence="2" id="KW-1185">Reference proteome</keyword>
<sequence length="426" mass="48216">MKILYLGYVWPEPASSAAGGRTLEIVRAFRHAGWQVLYASAAALSPHRFPLHDIGIEERSIQVNDDGFDELLISYQPDIVVFDRFFTEEQFGWRVERHCPQALKVLDTCDLHSLREARQLLLKTQLSHPHAIWQVPSRPQTIASMRSLDTTLRELAAIYRCDLSLLISDVEYDILLADFGLPSPILQVNRLLMTKDDSRGVPQYEERQNFISIGNFRHEPNWDAVLWLKQSIWPAIRALLPQAQLHVYGAYPPPKATQLHQAREGFHVLGWAEDAQAVMRQARVCLAPLRFGAGIKGKLADAMCAGTPSVTTSIGAEGMQLDLPWGGAIADTVEEFADAAVELYYNPEQWQDAQLKGQIIADRLFQARSDRDLLISTIQKLKENLTQHRAGNFVGAMLRHHSMKSSQYMSQWITLKNRIARENSDI</sequence>
<dbReference type="CDD" id="cd03801">
    <property type="entry name" value="GT4_PimA-like"/>
    <property type="match status" value="1"/>
</dbReference>
<dbReference type="EC" id="2.4.-.-" evidence="1"/>
<organism evidence="1 2">
    <name type="scientific">Undibacterium cyanobacteriorum</name>
    <dbReference type="NCBI Taxonomy" id="3073561"/>
    <lineage>
        <taxon>Bacteria</taxon>
        <taxon>Pseudomonadati</taxon>
        <taxon>Pseudomonadota</taxon>
        <taxon>Betaproteobacteria</taxon>
        <taxon>Burkholderiales</taxon>
        <taxon>Oxalobacteraceae</taxon>
        <taxon>Undibacterium</taxon>
    </lineage>
</organism>
<proteinExistence type="predicted"/>
<dbReference type="Gene3D" id="3.40.50.2000">
    <property type="entry name" value="Glycogen Phosphorylase B"/>
    <property type="match status" value="1"/>
</dbReference>
<keyword evidence="1" id="KW-0328">Glycosyltransferase</keyword>
<protein>
    <submittedName>
        <fullName evidence="1">Glycosyltransferase</fullName>
        <ecNumber evidence="1">2.4.-.-</ecNumber>
    </submittedName>
</protein>
<dbReference type="EMBL" id="CP133720">
    <property type="protein sequence ID" value="WMW81019.1"/>
    <property type="molecule type" value="Genomic_DNA"/>
</dbReference>
<name>A0ABY9RJL2_9BURK</name>
<dbReference type="SUPFAM" id="SSF53756">
    <property type="entry name" value="UDP-Glycosyltransferase/glycogen phosphorylase"/>
    <property type="match status" value="1"/>
</dbReference>
<dbReference type="RefSeq" id="WP_309482509.1">
    <property type="nucleotide sequence ID" value="NZ_CP133720.1"/>
</dbReference>
<reference evidence="1" key="1">
    <citation type="submission" date="2023-09" db="EMBL/GenBank/DDBJ databases">
        <title>Undibacterium sp. 20NA77.5 isolated from freshwater.</title>
        <authorList>
            <person name="Le V."/>
            <person name="Ko S.-R."/>
            <person name="Ahn C.-Y."/>
            <person name="Oh H.-M."/>
        </authorList>
    </citation>
    <scope>NUCLEOTIDE SEQUENCE</scope>
    <source>
        <strain evidence="1">20NA77.5</strain>
    </source>
</reference>
<evidence type="ECO:0000313" key="2">
    <source>
        <dbReference type="Proteomes" id="UP001181355"/>
    </source>
</evidence>
<evidence type="ECO:0000313" key="1">
    <source>
        <dbReference type="EMBL" id="WMW81019.1"/>
    </source>
</evidence>
<accession>A0ABY9RJL2</accession>
<dbReference type="GO" id="GO:0016757">
    <property type="term" value="F:glycosyltransferase activity"/>
    <property type="evidence" value="ECO:0007669"/>
    <property type="project" value="UniProtKB-KW"/>
</dbReference>
<dbReference type="Proteomes" id="UP001181355">
    <property type="component" value="Chromosome"/>
</dbReference>
<dbReference type="Pfam" id="PF13692">
    <property type="entry name" value="Glyco_trans_1_4"/>
    <property type="match status" value="1"/>
</dbReference>
<keyword evidence="1" id="KW-0808">Transferase</keyword>
<gene>
    <name evidence="1" type="ORF">RF679_01750</name>
</gene>